<name>A0A1M6MF36_9FIRM</name>
<dbReference type="Pfam" id="PF02368">
    <property type="entry name" value="Big_2"/>
    <property type="match status" value="1"/>
</dbReference>
<dbReference type="SUPFAM" id="SSF49373">
    <property type="entry name" value="Invasin/intimin cell-adhesion fragments"/>
    <property type="match status" value="1"/>
</dbReference>
<dbReference type="Gene3D" id="2.60.40.1080">
    <property type="match status" value="1"/>
</dbReference>
<organism evidence="5 6">
    <name type="scientific">Anaerocolumna jejuensis DSM 15929</name>
    <dbReference type="NCBI Taxonomy" id="1121322"/>
    <lineage>
        <taxon>Bacteria</taxon>
        <taxon>Bacillati</taxon>
        <taxon>Bacillota</taxon>
        <taxon>Clostridia</taxon>
        <taxon>Lachnospirales</taxon>
        <taxon>Lachnospiraceae</taxon>
        <taxon>Anaerocolumna</taxon>
    </lineage>
</organism>
<dbReference type="Pfam" id="PF12978">
    <property type="entry name" value="DUF3862"/>
    <property type="match status" value="1"/>
</dbReference>
<accession>A0A1M6MF36</accession>
<evidence type="ECO:0000313" key="6">
    <source>
        <dbReference type="Proteomes" id="UP000184386"/>
    </source>
</evidence>
<reference evidence="5 6" key="1">
    <citation type="submission" date="2016-11" db="EMBL/GenBank/DDBJ databases">
        <authorList>
            <person name="Jaros S."/>
            <person name="Januszkiewicz K."/>
            <person name="Wedrychowicz H."/>
        </authorList>
    </citation>
    <scope>NUCLEOTIDE SEQUENCE [LARGE SCALE GENOMIC DNA]</scope>
    <source>
        <strain evidence="5 6">DSM 15929</strain>
    </source>
</reference>
<dbReference type="OrthoDB" id="2048676at2"/>
<keyword evidence="1 3" id="KW-0732">Signal</keyword>
<dbReference type="RefSeq" id="WP_073273477.1">
    <property type="nucleotide sequence ID" value="NZ_FRAC01000007.1"/>
</dbReference>
<dbReference type="InterPro" id="IPR024418">
    <property type="entry name" value="DUF3862"/>
</dbReference>
<dbReference type="SMART" id="SM00635">
    <property type="entry name" value="BID_2"/>
    <property type="match status" value="1"/>
</dbReference>
<feature type="signal peptide" evidence="3">
    <location>
        <begin position="1"/>
        <end position="21"/>
    </location>
</feature>
<dbReference type="AlphaFoldDB" id="A0A1M6MF36"/>
<evidence type="ECO:0000259" key="4">
    <source>
        <dbReference type="SMART" id="SM00635"/>
    </source>
</evidence>
<keyword evidence="6" id="KW-1185">Reference proteome</keyword>
<dbReference type="InterPro" id="IPR003343">
    <property type="entry name" value="Big_2"/>
</dbReference>
<dbReference type="EMBL" id="FRAC01000007">
    <property type="protein sequence ID" value="SHJ82084.1"/>
    <property type="molecule type" value="Genomic_DNA"/>
</dbReference>
<dbReference type="Gene3D" id="3.30.1450.10">
    <property type="match status" value="1"/>
</dbReference>
<evidence type="ECO:0000256" key="3">
    <source>
        <dbReference type="SAM" id="SignalP"/>
    </source>
</evidence>
<evidence type="ECO:0000256" key="1">
    <source>
        <dbReference type="ARBA" id="ARBA00022729"/>
    </source>
</evidence>
<dbReference type="InterPro" id="IPR008964">
    <property type="entry name" value="Invasin/intimin_cell_adhesion"/>
</dbReference>
<evidence type="ECO:0000313" key="5">
    <source>
        <dbReference type="EMBL" id="SHJ82084.1"/>
    </source>
</evidence>
<sequence length="214" mass="22787">MKKLMTLLIALALILPIKVNAATVYTISSENYALFPKETVQLNILKYNEPIKAKVKWISSNKKVAAVTVSGKVTAKSKGKATITGIYNKIKYECNIKVTGSTHAILKAGDNSGSKPDDNSGSKPDDNSGSKPGDNSGNSSVTYISLSKYNSLSDGISYADAVKIIGAEGSVLSTVGSGDKTTISYVWYGKDGISKAIVIFTNDKLYSKSQTKLE</sequence>
<gene>
    <name evidence="5" type="ORF">SAMN02745136_00982</name>
</gene>
<feature type="chain" id="PRO_5009919493" description="BIG2 domain-containing protein" evidence="3">
    <location>
        <begin position="22"/>
        <end position="214"/>
    </location>
</feature>
<proteinExistence type="predicted"/>
<feature type="domain" description="BIG2" evidence="4">
    <location>
        <begin position="21"/>
        <end position="97"/>
    </location>
</feature>
<feature type="region of interest" description="Disordered" evidence="2">
    <location>
        <begin position="108"/>
        <end position="137"/>
    </location>
</feature>
<feature type="compositionally biased region" description="Basic and acidic residues" evidence="2">
    <location>
        <begin position="115"/>
        <end position="128"/>
    </location>
</feature>
<evidence type="ECO:0000256" key="2">
    <source>
        <dbReference type="SAM" id="MobiDB-lite"/>
    </source>
</evidence>
<protein>
    <recommendedName>
        <fullName evidence="4">BIG2 domain-containing protein</fullName>
    </recommendedName>
</protein>
<dbReference type="Proteomes" id="UP000184386">
    <property type="component" value="Unassembled WGS sequence"/>
</dbReference>
<dbReference type="InterPro" id="IPR037873">
    <property type="entry name" value="BamE-like"/>
</dbReference>